<dbReference type="AlphaFoldDB" id="A0A1G4QAY8"/>
<sequence>MKLKFVMLGVTAFLVTGCDKPETPRTPFVEDGAGLSAAAASAAAESAAASEAESESAPAYKVSRLGQRAGLWQLTQTLPQLGGRSVSKICVNDAQGEKLALIGHDLPGKPEMAHLECSARSVTKSDNGADIDTVCMVNDTTLTSHIHVDIIGNDAFHQTVETRYSPAFAGHGNQVTITDGKRLGNCPAGMKPGDYVTGDGVKLKAGLVLAKFR</sequence>
<evidence type="ECO:0000313" key="1">
    <source>
        <dbReference type="EMBL" id="SCW41615.1"/>
    </source>
</evidence>
<dbReference type="OrthoDB" id="8113882at2"/>
<dbReference type="RefSeq" id="WP_090644504.1">
    <property type="nucleotide sequence ID" value="NZ_CBCRYE010000001.1"/>
</dbReference>
<dbReference type="Proteomes" id="UP000199150">
    <property type="component" value="Unassembled WGS sequence"/>
</dbReference>
<dbReference type="InterPro" id="IPR022061">
    <property type="entry name" value="DUF3617"/>
</dbReference>
<organism evidence="1 2">
    <name type="scientific">Asticcacaulis taihuensis</name>
    <dbReference type="NCBI Taxonomy" id="260084"/>
    <lineage>
        <taxon>Bacteria</taxon>
        <taxon>Pseudomonadati</taxon>
        <taxon>Pseudomonadota</taxon>
        <taxon>Alphaproteobacteria</taxon>
        <taxon>Caulobacterales</taxon>
        <taxon>Caulobacteraceae</taxon>
        <taxon>Asticcacaulis</taxon>
    </lineage>
</organism>
<protein>
    <recommendedName>
        <fullName evidence="3">Lipoprotein</fullName>
    </recommendedName>
</protein>
<keyword evidence="2" id="KW-1185">Reference proteome</keyword>
<accession>A0A1G4QAY8</accession>
<reference evidence="2" key="1">
    <citation type="submission" date="2016-10" db="EMBL/GenBank/DDBJ databases">
        <authorList>
            <person name="Varghese N."/>
            <person name="Submissions S."/>
        </authorList>
    </citation>
    <scope>NUCLEOTIDE SEQUENCE [LARGE SCALE GENOMIC DNA]</scope>
    <source>
        <strain evidence="2">CGMCC 1.3431</strain>
    </source>
</reference>
<dbReference type="Pfam" id="PF12276">
    <property type="entry name" value="DUF3617"/>
    <property type="match status" value="1"/>
</dbReference>
<dbReference type="PROSITE" id="PS51257">
    <property type="entry name" value="PROKAR_LIPOPROTEIN"/>
    <property type="match status" value="1"/>
</dbReference>
<evidence type="ECO:0000313" key="2">
    <source>
        <dbReference type="Proteomes" id="UP000199150"/>
    </source>
</evidence>
<gene>
    <name evidence="1" type="ORF">SAMN02927928_1058</name>
</gene>
<name>A0A1G4QAY8_9CAUL</name>
<dbReference type="STRING" id="260084.SAMN02927928_1058"/>
<evidence type="ECO:0008006" key="3">
    <source>
        <dbReference type="Google" id="ProtNLM"/>
    </source>
</evidence>
<dbReference type="EMBL" id="FMTS01000001">
    <property type="protein sequence ID" value="SCW41615.1"/>
    <property type="molecule type" value="Genomic_DNA"/>
</dbReference>
<proteinExistence type="predicted"/>